<proteinExistence type="predicted"/>
<dbReference type="InterPro" id="IPR036397">
    <property type="entry name" value="RNaseH_sf"/>
</dbReference>
<evidence type="ECO:0000313" key="1">
    <source>
        <dbReference type="EnsemblMetazoa" id="CJA27490.1"/>
    </source>
</evidence>
<dbReference type="GO" id="GO:0003676">
    <property type="term" value="F:nucleic acid binding"/>
    <property type="evidence" value="ECO:0007669"/>
    <property type="project" value="InterPro"/>
</dbReference>
<protein>
    <submittedName>
        <fullName evidence="1">Uncharacterized protein</fullName>
    </submittedName>
</protein>
<accession>A0A8R1IAZ1</accession>
<evidence type="ECO:0000313" key="2">
    <source>
        <dbReference type="Proteomes" id="UP000005237"/>
    </source>
</evidence>
<reference evidence="2" key="1">
    <citation type="submission" date="2010-08" db="EMBL/GenBank/DDBJ databases">
        <authorList>
            <consortium name="Caenorhabditis japonica Sequencing Consortium"/>
            <person name="Wilson R.K."/>
        </authorList>
    </citation>
    <scope>NUCLEOTIDE SEQUENCE [LARGE SCALE GENOMIC DNA]</scope>
    <source>
        <strain evidence="2">DF5081</strain>
    </source>
</reference>
<dbReference type="Proteomes" id="UP000005237">
    <property type="component" value="Unassembled WGS sequence"/>
</dbReference>
<keyword evidence="2" id="KW-1185">Reference proteome</keyword>
<reference evidence="1" key="2">
    <citation type="submission" date="2022-06" db="UniProtKB">
        <authorList>
            <consortium name="EnsemblMetazoa"/>
        </authorList>
    </citation>
    <scope>IDENTIFICATION</scope>
    <source>
        <strain evidence="1">DF5081</strain>
    </source>
</reference>
<name>A0A8R1IAZ1_CAEJA</name>
<dbReference type="EnsemblMetazoa" id="CJA27490.1">
    <property type="protein sequence ID" value="CJA27490.1"/>
    <property type="gene ID" value="WBGene00183062"/>
</dbReference>
<dbReference type="Gene3D" id="3.30.420.10">
    <property type="entry name" value="Ribonuclease H-like superfamily/Ribonuclease H"/>
    <property type="match status" value="1"/>
</dbReference>
<organism evidence="1 2">
    <name type="scientific">Caenorhabditis japonica</name>
    <dbReference type="NCBI Taxonomy" id="281687"/>
    <lineage>
        <taxon>Eukaryota</taxon>
        <taxon>Metazoa</taxon>
        <taxon>Ecdysozoa</taxon>
        <taxon>Nematoda</taxon>
        <taxon>Chromadorea</taxon>
        <taxon>Rhabditida</taxon>
        <taxon>Rhabditina</taxon>
        <taxon>Rhabditomorpha</taxon>
        <taxon>Rhabditoidea</taxon>
        <taxon>Rhabditidae</taxon>
        <taxon>Peloderinae</taxon>
        <taxon>Caenorhabditis</taxon>
    </lineage>
</organism>
<sequence length="113" mass="13732">MESYMYKDILEKEMLTFGRSQMGRGWLFQQDNDPKHSSHFVKDWFAHHREALGRRLRNKTAKNCTEKFEQLKEEWTKIRLQTLTNLIESKQKDMRPLSKPKTWRLSIKLIESF</sequence>
<dbReference type="AlphaFoldDB" id="A0A8R1IAZ1"/>